<feature type="transmembrane region" description="Helical" evidence="7">
    <location>
        <begin position="196"/>
        <end position="221"/>
    </location>
</feature>
<dbReference type="InterPro" id="IPR035906">
    <property type="entry name" value="MetI-like_sf"/>
</dbReference>
<dbReference type="EMBL" id="ACIO01000499">
    <property type="protein sequence ID" value="EFC96773.1"/>
    <property type="molecule type" value="Genomic_DNA"/>
</dbReference>
<proteinExistence type="inferred from homology"/>
<feature type="transmembrane region" description="Helical" evidence="7">
    <location>
        <begin position="89"/>
        <end position="108"/>
    </location>
</feature>
<evidence type="ECO:0000259" key="8">
    <source>
        <dbReference type="PROSITE" id="PS50928"/>
    </source>
</evidence>
<evidence type="ECO:0000256" key="3">
    <source>
        <dbReference type="ARBA" id="ARBA00022475"/>
    </source>
</evidence>
<feature type="domain" description="ABC transmembrane type-1" evidence="8">
    <location>
        <begin position="85"/>
        <end position="276"/>
    </location>
</feature>
<feature type="transmembrane region" description="Helical" evidence="7">
    <location>
        <begin position="20"/>
        <end position="42"/>
    </location>
</feature>
<feature type="transmembrane region" description="Helical" evidence="7">
    <location>
        <begin position="255"/>
        <end position="276"/>
    </location>
</feature>
<comment type="caution">
    <text evidence="9">The sequence shown here is derived from an EMBL/GenBank/DDBJ whole genome shotgun (WGS) entry which is preliminary data.</text>
</comment>
<dbReference type="Proteomes" id="UP000004968">
    <property type="component" value="Unassembled WGS sequence"/>
</dbReference>
<evidence type="ECO:0000256" key="4">
    <source>
        <dbReference type="ARBA" id="ARBA00022692"/>
    </source>
</evidence>
<comment type="similarity">
    <text evidence="7">Belongs to the binding-protein-dependent transport system permease family.</text>
</comment>
<evidence type="ECO:0000256" key="6">
    <source>
        <dbReference type="ARBA" id="ARBA00023136"/>
    </source>
</evidence>
<keyword evidence="4 7" id="KW-0812">Transmembrane</keyword>
<evidence type="ECO:0000313" key="10">
    <source>
        <dbReference type="Proteomes" id="UP000004968"/>
    </source>
</evidence>
<dbReference type="InterPro" id="IPR000515">
    <property type="entry name" value="MetI-like"/>
</dbReference>
<keyword evidence="5 7" id="KW-1133">Transmembrane helix</keyword>
<dbReference type="HOGENOM" id="CLU_016047_1_1_9"/>
<sequence length="291" mass="32841">MNLRRGEKMGMHTKKKINSVIFHIGACALGFLMIYPLLWLLASSFKSNDTMFLDTYSLIPKVWDAGTNYNSGFSGIGGVKFTTFFTNSLIVTVIGTVGCVLTSLLAAYALSRLKFKFSGFWFGCVMMTMMIPPQVMVVPQYIILKQLHLINTKTALVLPWIFGGAFFIFLMVQFFRGIPRELDEAAEIDGCGKITTLFRILVPVVKPAIITSSIFAFYWIWQDFFQPLIFMNSVERFTIPLALNMYLDPNSYNNYGGLFAMSVISLLPVIIFFIIFQRYLVDGIAMDGIKG</sequence>
<keyword evidence="6 7" id="KW-0472">Membrane</keyword>
<dbReference type="Pfam" id="PF00528">
    <property type="entry name" value="BPD_transp_1"/>
    <property type="match status" value="1"/>
</dbReference>
<accession>D3AN34</accession>
<evidence type="ECO:0000313" key="9">
    <source>
        <dbReference type="EMBL" id="EFC96773.1"/>
    </source>
</evidence>
<evidence type="ECO:0000256" key="2">
    <source>
        <dbReference type="ARBA" id="ARBA00022448"/>
    </source>
</evidence>
<reference evidence="9 10" key="1">
    <citation type="submission" date="2010-01" db="EMBL/GenBank/DDBJ databases">
        <authorList>
            <person name="Weinstock G."/>
            <person name="Sodergren E."/>
            <person name="Clifton S."/>
            <person name="Fulton L."/>
            <person name="Fulton B."/>
            <person name="Courtney L."/>
            <person name="Fronick C."/>
            <person name="Harrison M."/>
            <person name="Strong C."/>
            <person name="Farmer C."/>
            <person name="Delahaunty K."/>
            <person name="Markovic C."/>
            <person name="Hall O."/>
            <person name="Minx P."/>
            <person name="Tomlinson C."/>
            <person name="Mitreva M."/>
            <person name="Nelson J."/>
            <person name="Hou S."/>
            <person name="Wollam A."/>
            <person name="Pepin K.H."/>
            <person name="Johnson M."/>
            <person name="Bhonagiri V."/>
            <person name="Nash W.E."/>
            <person name="Warren W."/>
            <person name="Chinwalla A."/>
            <person name="Mardis E.R."/>
            <person name="Wilson R.K."/>
        </authorList>
    </citation>
    <scope>NUCLEOTIDE SEQUENCE [LARGE SCALE GENOMIC DNA]</scope>
    <source>
        <strain evidence="9 10">DSM 13479</strain>
    </source>
</reference>
<feature type="transmembrane region" description="Helical" evidence="7">
    <location>
        <begin position="120"/>
        <end position="143"/>
    </location>
</feature>
<dbReference type="CDD" id="cd06261">
    <property type="entry name" value="TM_PBP2"/>
    <property type="match status" value="1"/>
</dbReference>
<gene>
    <name evidence="9" type="ORF">CLOSTHATH_05034</name>
</gene>
<dbReference type="GO" id="GO:0055085">
    <property type="term" value="P:transmembrane transport"/>
    <property type="evidence" value="ECO:0007669"/>
    <property type="project" value="InterPro"/>
</dbReference>
<dbReference type="AlphaFoldDB" id="D3AN34"/>
<dbReference type="SUPFAM" id="SSF161098">
    <property type="entry name" value="MetI-like"/>
    <property type="match status" value="1"/>
</dbReference>
<dbReference type="Gene3D" id="1.10.3720.10">
    <property type="entry name" value="MetI-like"/>
    <property type="match status" value="1"/>
</dbReference>
<comment type="subcellular location">
    <subcellularLocation>
        <location evidence="1 7">Cell membrane</location>
        <topology evidence="1 7">Multi-pass membrane protein</topology>
    </subcellularLocation>
</comment>
<name>D3AN34_9FIRM</name>
<dbReference type="PROSITE" id="PS50928">
    <property type="entry name" value="ABC_TM1"/>
    <property type="match status" value="1"/>
</dbReference>
<dbReference type="GO" id="GO:0005886">
    <property type="term" value="C:plasma membrane"/>
    <property type="evidence" value="ECO:0007669"/>
    <property type="project" value="UniProtKB-SubCell"/>
</dbReference>
<organism evidence="9 10">
    <name type="scientific">Hungatella hathewayi DSM 13479</name>
    <dbReference type="NCBI Taxonomy" id="566550"/>
    <lineage>
        <taxon>Bacteria</taxon>
        <taxon>Bacillati</taxon>
        <taxon>Bacillota</taxon>
        <taxon>Clostridia</taxon>
        <taxon>Lachnospirales</taxon>
        <taxon>Lachnospiraceae</taxon>
        <taxon>Hungatella</taxon>
    </lineage>
</organism>
<keyword evidence="3" id="KW-1003">Cell membrane</keyword>
<feature type="transmembrane region" description="Helical" evidence="7">
    <location>
        <begin position="155"/>
        <end position="175"/>
    </location>
</feature>
<protein>
    <submittedName>
        <fullName evidence="9">ABC transporter, permease protein</fullName>
    </submittedName>
</protein>
<evidence type="ECO:0000256" key="1">
    <source>
        <dbReference type="ARBA" id="ARBA00004651"/>
    </source>
</evidence>
<dbReference type="PANTHER" id="PTHR43744">
    <property type="entry name" value="ABC TRANSPORTER PERMEASE PROTEIN MG189-RELATED-RELATED"/>
    <property type="match status" value="1"/>
</dbReference>
<evidence type="ECO:0000256" key="5">
    <source>
        <dbReference type="ARBA" id="ARBA00022989"/>
    </source>
</evidence>
<evidence type="ECO:0000256" key="7">
    <source>
        <dbReference type="RuleBase" id="RU363032"/>
    </source>
</evidence>
<dbReference type="PANTHER" id="PTHR43744:SF6">
    <property type="entry name" value="ABC TRANSPORTER PERMEASE PROTEIN YESQ-RELATED"/>
    <property type="match status" value="1"/>
</dbReference>
<keyword evidence="2 7" id="KW-0813">Transport</keyword>